<reference evidence="4 5" key="1">
    <citation type="submission" date="2024-07" db="EMBL/GenBank/DDBJ databases">
        <title>Luteimonas salilacus sp. nov., isolated from the shore soil of Salt Lake in Tibet of China.</title>
        <authorList>
            <person name="Zhang X."/>
            <person name="Li A."/>
        </authorList>
    </citation>
    <scope>NUCLEOTIDE SEQUENCE [LARGE SCALE GENOMIC DNA]</scope>
    <source>
        <strain evidence="4 5">B3-2-R+30</strain>
    </source>
</reference>
<sequence>MKRSTRSPATGGVGAVEITGGCACMEFSWKCMRRLSGFRWPESADTASHRPDVLDARPFLRDARSGCAQHRIRSAATRGDAVQARRDAAAAPQRRRHVMKNEATVIGLGQMGATLARLLLEAGWRVTVWNRTAARADALVALGAVRAPDVLAAVRASDVVVVCVDDHAATRAILGDDAIAAAFRGRTLIELSTGGVQDAREADAWARARGADYLDGAIQAAPSQMGRPDTPILLSGAQAAWSRHEPLLRVFGGGLTWLGEDPGAAAAMDMATLSYIYGAMIGFLHGARIAEAEGIAVDRYGQLVSEIGPTFADFLRHEGGVIASGDFTVGESPLKISVEATARIARAAHDSGINDEFPVFVADLFRRAADAGYGNEEAAALVKVLRAPRPVPQGQAAAA</sequence>
<dbReference type="Gene3D" id="3.40.50.720">
    <property type="entry name" value="NAD(P)-binding Rossmann-like Domain"/>
    <property type="match status" value="1"/>
</dbReference>
<dbReference type="InterPro" id="IPR051265">
    <property type="entry name" value="HIBADH-related_NP60_sf"/>
</dbReference>
<dbReference type="GO" id="GO:0016491">
    <property type="term" value="F:oxidoreductase activity"/>
    <property type="evidence" value="ECO:0007669"/>
    <property type="project" value="UniProtKB-KW"/>
</dbReference>
<dbReference type="PANTHER" id="PTHR43580:SF2">
    <property type="entry name" value="CYTOKINE-LIKE NUCLEAR FACTOR N-PAC"/>
    <property type="match status" value="1"/>
</dbReference>
<protein>
    <submittedName>
        <fullName evidence="4">NAD(P)-dependent oxidoreductase</fullName>
        <ecNumber evidence="4">1.1.-.-</ecNumber>
    </submittedName>
</protein>
<organism evidence="4 5">
    <name type="scientific">Luteimonas salinilitoris</name>
    <dbReference type="NCBI Taxonomy" id="3237697"/>
    <lineage>
        <taxon>Bacteria</taxon>
        <taxon>Pseudomonadati</taxon>
        <taxon>Pseudomonadota</taxon>
        <taxon>Gammaproteobacteria</taxon>
        <taxon>Lysobacterales</taxon>
        <taxon>Lysobacteraceae</taxon>
        <taxon>Luteimonas</taxon>
    </lineage>
</organism>
<evidence type="ECO:0000259" key="2">
    <source>
        <dbReference type="Pfam" id="PF03446"/>
    </source>
</evidence>
<name>A0ABV4HP90_9GAMM</name>
<keyword evidence="1 4" id="KW-0560">Oxidoreductase</keyword>
<accession>A0ABV4HP90</accession>
<evidence type="ECO:0000259" key="3">
    <source>
        <dbReference type="Pfam" id="PF21761"/>
    </source>
</evidence>
<dbReference type="InterPro" id="IPR013328">
    <property type="entry name" value="6PGD_dom2"/>
</dbReference>
<dbReference type="InterPro" id="IPR048666">
    <property type="entry name" value="RedAm-like_C"/>
</dbReference>
<dbReference type="Proteomes" id="UP001566331">
    <property type="component" value="Unassembled WGS sequence"/>
</dbReference>
<dbReference type="SUPFAM" id="SSF51735">
    <property type="entry name" value="NAD(P)-binding Rossmann-fold domains"/>
    <property type="match status" value="1"/>
</dbReference>
<dbReference type="RefSeq" id="WP_370563867.1">
    <property type="nucleotide sequence ID" value="NZ_JBFWIB010000005.1"/>
</dbReference>
<dbReference type="InterPro" id="IPR006115">
    <property type="entry name" value="6PGDH_NADP-bd"/>
</dbReference>
<dbReference type="PANTHER" id="PTHR43580">
    <property type="entry name" value="OXIDOREDUCTASE GLYR1-RELATED"/>
    <property type="match status" value="1"/>
</dbReference>
<evidence type="ECO:0000313" key="4">
    <source>
        <dbReference type="EMBL" id="MEZ0474547.1"/>
    </source>
</evidence>
<dbReference type="Gene3D" id="1.10.1040.10">
    <property type="entry name" value="N-(1-d-carboxylethyl)-l-norvaline Dehydrogenase, domain 2"/>
    <property type="match status" value="1"/>
</dbReference>
<comment type="caution">
    <text evidence="4">The sequence shown here is derived from an EMBL/GenBank/DDBJ whole genome shotgun (WGS) entry which is preliminary data.</text>
</comment>
<dbReference type="SUPFAM" id="SSF48179">
    <property type="entry name" value="6-phosphogluconate dehydrogenase C-terminal domain-like"/>
    <property type="match status" value="1"/>
</dbReference>
<proteinExistence type="predicted"/>
<evidence type="ECO:0000256" key="1">
    <source>
        <dbReference type="ARBA" id="ARBA00023002"/>
    </source>
</evidence>
<evidence type="ECO:0000313" key="5">
    <source>
        <dbReference type="Proteomes" id="UP001566331"/>
    </source>
</evidence>
<dbReference type="Pfam" id="PF03446">
    <property type="entry name" value="NAD_binding_2"/>
    <property type="match status" value="1"/>
</dbReference>
<keyword evidence="5" id="KW-1185">Reference proteome</keyword>
<feature type="domain" description="NADPH-dependent reductive aminase-like C-terminal" evidence="3">
    <location>
        <begin position="261"/>
        <end position="386"/>
    </location>
</feature>
<dbReference type="Pfam" id="PF21761">
    <property type="entry name" value="RedAm-like_C"/>
    <property type="match status" value="1"/>
</dbReference>
<dbReference type="InterPro" id="IPR008927">
    <property type="entry name" value="6-PGluconate_DH-like_C_sf"/>
</dbReference>
<dbReference type="InterPro" id="IPR036291">
    <property type="entry name" value="NAD(P)-bd_dom_sf"/>
</dbReference>
<gene>
    <name evidence="4" type="ORF">AB6713_07930</name>
</gene>
<dbReference type="EMBL" id="JBFWIC010000008">
    <property type="protein sequence ID" value="MEZ0474547.1"/>
    <property type="molecule type" value="Genomic_DNA"/>
</dbReference>
<feature type="domain" description="6-phosphogluconate dehydrogenase NADP-binding" evidence="2">
    <location>
        <begin position="104"/>
        <end position="259"/>
    </location>
</feature>
<dbReference type="EC" id="1.1.-.-" evidence="4"/>